<accession>A0A8B8N7E2</accession>
<dbReference type="Pfam" id="PF05056">
    <property type="entry name" value="DUF674"/>
    <property type="match status" value="1"/>
</dbReference>
<sequence length="149" mass="16104">MADTKKMSLKLLVDKRNQTVLFAEAGKDFVDFLSHCLTLRLGTIVSLLPKEGVAGGLRNLHASVENLSDKSVERRENESLLNLLARSSRPDVVRLLFPEAPSLAPIDYYTCPRTPSGCVTDSPSTRCPGCNNMMSKKLSWVAGPAGGAA</sequence>
<proteinExistence type="predicted"/>
<keyword evidence="1" id="KW-1185">Reference proteome</keyword>
<dbReference type="RefSeq" id="XP_030518336.2">
    <property type="nucleotide sequence ID" value="XM_030662476.2"/>
</dbReference>
<feature type="non-terminal residue" evidence="2">
    <location>
        <position position="149"/>
    </location>
</feature>
<dbReference type="Proteomes" id="UP000827889">
    <property type="component" value="Chromosome 3"/>
</dbReference>
<protein>
    <submittedName>
        <fullName evidence="2">Uncharacterized protein LOC115731805</fullName>
    </submittedName>
</protein>
<gene>
    <name evidence="2" type="primary">LOC115731805</name>
</gene>
<name>A0A8B8N7E2_9MYRT</name>
<dbReference type="GeneID" id="115731805"/>
<reference evidence="2" key="1">
    <citation type="submission" date="2025-08" db="UniProtKB">
        <authorList>
            <consortium name="RefSeq"/>
        </authorList>
    </citation>
    <scope>IDENTIFICATION</scope>
    <source>
        <tissue evidence="2">Leaf</tissue>
    </source>
</reference>
<dbReference type="PANTHER" id="PTHR33103">
    <property type="entry name" value="OS01G0153900 PROTEIN"/>
    <property type="match status" value="1"/>
</dbReference>
<organism evidence="1 2">
    <name type="scientific">Rhodamnia argentea</name>
    <dbReference type="NCBI Taxonomy" id="178133"/>
    <lineage>
        <taxon>Eukaryota</taxon>
        <taxon>Viridiplantae</taxon>
        <taxon>Streptophyta</taxon>
        <taxon>Embryophyta</taxon>
        <taxon>Tracheophyta</taxon>
        <taxon>Spermatophyta</taxon>
        <taxon>Magnoliopsida</taxon>
        <taxon>eudicotyledons</taxon>
        <taxon>Gunneridae</taxon>
        <taxon>Pentapetalae</taxon>
        <taxon>rosids</taxon>
        <taxon>malvids</taxon>
        <taxon>Myrtales</taxon>
        <taxon>Myrtaceae</taxon>
        <taxon>Myrtoideae</taxon>
        <taxon>Myrteae</taxon>
        <taxon>Australasian group</taxon>
        <taxon>Rhodamnia</taxon>
    </lineage>
</organism>
<dbReference type="AlphaFoldDB" id="A0A8B8N7E2"/>
<evidence type="ECO:0000313" key="1">
    <source>
        <dbReference type="Proteomes" id="UP000827889"/>
    </source>
</evidence>
<dbReference type="PANTHER" id="PTHR33103:SF19">
    <property type="entry name" value="OS09G0544700 PROTEIN"/>
    <property type="match status" value="1"/>
</dbReference>
<evidence type="ECO:0000313" key="2">
    <source>
        <dbReference type="RefSeq" id="XP_030518336.2"/>
    </source>
</evidence>
<dbReference type="KEGG" id="rarg:115731805"/>
<dbReference type="InterPro" id="IPR007750">
    <property type="entry name" value="DUF674"/>
</dbReference>